<keyword evidence="2" id="KW-1185">Reference proteome</keyword>
<evidence type="ECO:0000313" key="2">
    <source>
        <dbReference type="Proteomes" id="UP000242818"/>
    </source>
</evidence>
<sequence length="90" mass="10302">MSDQQTDNNGNGYTLITIRGKLEPRVFGRTTKSEHWGVYIVTPAAAYLIRPLNSNPFMHNPLEPLCGKTIEAEGHIHDYIFFAKRWKVVE</sequence>
<accession>A0A1C4FVL5</accession>
<evidence type="ECO:0000313" key="1">
    <source>
        <dbReference type="EMBL" id="SCC59960.1"/>
    </source>
</evidence>
<dbReference type="Proteomes" id="UP000242818">
    <property type="component" value="Unassembled WGS sequence"/>
</dbReference>
<name>A0A1C4FVL5_9BACT</name>
<gene>
    <name evidence="1" type="ORF">GA0116948_11770</name>
</gene>
<dbReference type="STRING" id="1335309.GA0116948_11770"/>
<dbReference type="AlphaFoldDB" id="A0A1C4FVL5"/>
<dbReference type="EMBL" id="FMAR01000017">
    <property type="protein sequence ID" value="SCC59960.1"/>
    <property type="molecule type" value="Genomic_DNA"/>
</dbReference>
<proteinExistence type="predicted"/>
<reference evidence="1 2" key="1">
    <citation type="submission" date="2016-08" db="EMBL/GenBank/DDBJ databases">
        <authorList>
            <person name="Seilhamer J.J."/>
        </authorList>
    </citation>
    <scope>NUCLEOTIDE SEQUENCE [LARGE SCALE GENOMIC DNA]</scope>
    <source>
        <strain evidence="1 2">A37T2</strain>
    </source>
</reference>
<protein>
    <submittedName>
        <fullName evidence="1">Uncharacterized protein</fullName>
    </submittedName>
</protein>
<dbReference type="OrthoDB" id="673582at2"/>
<organism evidence="1 2">
    <name type="scientific">Chitinophaga costaii</name>
    <dbReference type="NCBI Taxonomy" id="1335309"/>
    <lineage>
        <taxon>Bacteria</taxon>
        <taxon>Pseudomonadati</taxon>
        <taxon>Bacteroidota</taxon>
        <taxon>Chitinophagia</taxon>
        <taxon>Chitinophagales</taxon>
        <taxon>Chitinophagaceae</taxon>
        <taxon>Chitinophaga</taxon>
    </lineage>
</organism>